<comment type="caution">
    <text evidence="2">The sequence shown here is derived from an EMBL/GenBank/DDBJ whole genome shotgun (WGS) entry which is preliminary data.</text>
</comment>
<dbReference type="PANTHER" id="PTHR34204:SF2">
    <property type="entry name" value="RNA-BINDING ASCH DOMAIN PROTEIN"/>
    <property type="match status" value="1"/>
</dbReference>
<evidence type="ECO:0000259" key="1">
    <source>
        <dbReference type="Pfam" id="PF04266"/>
    </source>
</evidence>
<dbReference type="Proteomes" id="UP000634136">
    <property type="component" value="Unassembled WGS sequence"/>
</dbReference>
<feature type="domain" description="ASCH" evidence="1">
    <location>
        <begin position="138"/>
        <end position="200"/>
    </location>
</feature>
<reference evidence="2" key="1">
    <citation type="submission" date="2020-09" db="EMBL/GenBank/DDBJ databases">
        <title>Genome-Enabled Discovery of Anthraquinone Biosynthesis in Senna tora.</title>
        <authorList>
            <person name="Kang S.-H."/>
            <person name="Pandey R.P."/>
            <person name="Lee C.-M."/>
            <person name="Sim J.-S."/>
            <person name="Jeong J.-T."/>
            <person name="Choi B.-S."/>
            <person name="Jung M."/>
            <person name="Ginzburg D."/>
            <person name="Zhao K."/>
            <person name="Won S.Y."/>
            <person name="Oh T.-J."/>
            <person name="Yu Y."/>
            <person name="Kim N.-H."/>
            <person name="Lee O.R."/>
            <person name="Lee T.-H."/>
            <person name="Bashyal P."/>
            <person name="Kim T.-S."/>
            <person name="Lee W.-H."/>
            <person name="Kawkins C."/>
            <person name="Kim C.-K."/>
            <person name="Kim J.S."/>
            <person name="Ahn B.O."/>
            <person name="Rhee S.Y."/>
            <person name="Sohng J.K."/>
        </authorList>
    </citation>
    <scope>NUCLEOTIDE SEQUENCE</scope>
    <source>
        <tissue evidence="2">Leaf</tissue>
    </source>
</reference>
<evidence type="ECO:0000313" key="2">
    <source>
        <dbReference type="EMBL" id="KAF7824433.1"/>
    </source>
</evidence>
<proteinExistence type="predicted"/>
<dbReference type="Pfam" id="PF04266">
    <property type="entry name" value="ASCH"/>
    <property type="match status" value="1"/>
</dbReference>
<protein>
    <recommendedName>
        <fullName evidence="1">ASCH domain-containing protein</fullName>
    </recommendedName>
</protein>
<organism evidence="2 3">
    <name type="scientific">Senna tora</name>
    <dbReference type="NCBI Taxonomy" id="362788"/>
    <lineage>
        <taxon>Eukaryota</taxon>
        <taxon>Viridiplantae</taxon>
        <taxon>Streptophyta</taxon>
        <taxon>Embryophyta</taxon>
        <taxon>Tracheophyta</taxon>
        <taxon>Spermatophyta</taxon>
        <taxon>Magnoliopsida</taxon>
        <taxon>eudicotyledons</taxon>
        <taxon>Gunneridae</taxon>
        <taxon>Pentapetalae</taxon>
        <taxon>rosids</taxon>
        <taxon>fabids</taxon>
        <taxon>Fabales</taxon>
        <taxon>Fabaceae</taxon>
        <taxon>Caesalpinioideae</taxon>
        <taxon>Cassia clade</taxon>
        <taxon>Senna</taxon>
    </lineage>
</organism>
<keyword evidence="3" id="KW-1185">Reference proteome</keyword>
<dbReference type="InterPro" id="IPR007374">
    <property type="entry name" value="ASCH_domain"/>
</dbReference>
<sequence>MDSLVMQTENDFPLELKIRFQELVKFALYSHLNDTLGFHHLSLSKKFCSILLEDDPLDPYSDDADSLEGVPPYPLYKCLASALLKCMNSGEFCRTCNHLTMVHEYSSIQQKQNEWQELIVEKGSETVNILKRVAFEVHVEDPYFSQLNDGLKTIEGRCAGDKYSRIELGNLILLNKSVVFEVQEVHWYPTFSSMLEAENLGKVLPGVKNVEEGTNFFA</sequence>
<name>A0A834WKM7_9FABA</name>
<dbReference type="Gene3D" id="2.30.130.30">
    <property type="entry name" value="Hypothetical protein"/>
    <property type="match status" value="1"/>
</dbReference>
<dbReference type="InterPro" id="IPR015947">
    <property type="entry name" value="PUA-like_sf"/>
</dbReference>
<dbReference type="AlphaFoldDB" id="A0A834WKM7"/>
<dbReference type="EMBL" id="JAAIUW010000007">
    <property type="protein sequence ID" value="KAF7824433.1"/>
    <property type="molecule type" value="Genomic_DNA"/>
</dbReference>
<evidence type="ECO:0000313" key="3">
    <source>
        <dbReference type="Proteomes" id="UP000634136"/>
    </source>
</evidence>
<dbReference type="PANTHER" id="PTHR34204">
    <property type="entry name" value="RNA-BINDING ASCH DOMAIN PROTEIN"/>
    <property type="match status" value="1"/>
</dbReference>
<dbReference type="SUPFAM" id="SSF88697">
    <property type="entry name" value="PUA domain-like"/>
    <property type="match status" value="1"/>
</dbReference>
<accession>A0A834WKM7</accession>
<dbReference type="OrthoDB" id="112749at2759"/>
<gene>
    <name evidence="2" type="ORF">G2W53_022577</name>
</gene>